<reference evidence="13" key="1">
    <citation type="submission" date="2025-08" db="UniProtKB">
        <authorList>
            <consortium name="Ensembl"/>
        </authorList>
    </citation>
    <scope>IDENTIFICATION</scope>
</reference>
<dbReference type="GO" id="GO:0005886">
    <property type="term" value="C:plasma membrane"/>
    <property type="evidence" value="ECO:0007669"/>
    <property type="project" value="InterPro"/>
</dbReference>
<evidence type="ECO:0000256" key="5">
    <source>
        <dbReference type="ARBA" id="ARBA00022737"/>
    </source>
</evidence>
<keyword evidence="9" id="KW-0393">Immunoglobulin domain</keyword>
<dbReference type="SMART" id="SM00406">
    <property type="entry name" value="IGv"/>
    <property type="match status" value="1"/>
</dbReference>
<evidence type="ECO:0000313" key="14">
    <source>
        <dbReference type="Proteomes" id="UP000261540"/>
    </source>
</evidence>
<organism evidence="13 14">
    <name type="scientific">Paramormyrops kingsleyae</name>
    <dbReference type="NCBI Taxonomy" id="1676925"/>
    <lineage>
        <taxon>Eukaryota</taxon>
        <taxon>Metazoa</taxon>
        <taxon>Chordata</taxon>
        <taxon>Craniata</taxon>
        <taxon>Vertebrata</taxon>
        <taxon>Euteleostomi</taxon>
        <taxon>Actinopterygii</taxon>
        <taxon>Neopterygii</taxon>
        <taxon>Teleostei</taxon>
        <taxon>Osteoglossocephala</taxon>
        <taxon>Osteoglossomorpha</taxon>
        <taxon>Osteoglossiformes</taxon>
        <taxon>Mormyridae</taxon>
        <taxon>Paramormyrops</taxon>
    </lineage>
</organism>
<protein>
    <recommendedName>
        <fullName evidence="2">V-set and immunoglobulin domain-containing protein 1</fullName>
    </recommendedName>
</protein>
<dbReference type="OrthoDB" id="190835at2759"/>
<evidence type="ECO:0000259" key="12">
    <source>
        <dbReference type="PROSITE" id="PS50835"/>
    </source>
</evidence>
<dbReference type="Proteomes" id="UP000261540">
    <property type="component" value="Unplaced"/>
</dbReference>
<reference evidence="13" key="2">
    <citation type="submission" date="2025-09" db="UniProtKB">
        <authorList>
            <consortium name="Ensembl"/>
        </authorList>
    </citation>
    <scope>IDENTIFICATION</scope>
</reference>
<keyword evidence="8" id="KW-1015">Disulfide bond</keyword>
<sequence length="348" mass="37752">MVKKKKTAVARTRDRNWPVDSTTETWELIVRRNHSKMWPSVMSLAVLSSLYGSVHSITVSVPDKFVNETSGASVLLGCSFLTSAPTTGLNIQWSFISKNTMTSKQIYYYQGGEEIVYPDYKGRVIVPPSPITTNASISIQGVTPADSGVYFCDVHNVPDVQGTTQGTITLNVLEKPSKPFCGLHGTVESGHLVTLTCHSEHGSPAPTYKWTKLEQGQAVSTRAVTNLQTGVLHFGNLSQFEFGQYKCNASNSVGFATCTITLDEERSDGTIAGAVVGSVLVACLIVFVVWCVVHSLRKKKHKASIEMESKARNASPANSYIAVPPVESNSQASTKEISSQMKEEEPVA</sequence>
<dbReference type="GeneID" id="111860790"/>
<dbReference type="InterPro" id="IPR013106">
    <property type="entry name" value="Ig_V-set"/>
</dbReference>
<evidence type="ECO:0000256" key="11">
    <source>
        <dbReference type="SAM" id="Phobius"/>
    </source>
</evidence>
<dbReference type="InterPro" id="IPR003598">
    <property type="entry name" value="Ig_sub2"/>
</dbReference>
<keyword evidence="4" id="KW-0732">Signal</keyword>
<dbReference type="SMART" id="SM00408">
    <property type="entry name" value="IGc2"/>
    <property type="match status" value="2"/>
</dbReference>
<feature type="transmembrane region" description="Helical" evidence="11">
    <location>
        <begin position="271"/>
        <end position="293"/>
    </location>
</feature>
<dbReference type="AlphaFoldDB" id="A0A3B3S5P3"/>
<dbReference type="PROSITE" id="PS50835">
    <property type="entry name" value="IG_LIKE"/>
    <property type="match status" value="2"/>
</dbReference>
<evidence type="ECO:0000256" key="10">
    <source>
        <dbReference type="SAM" id="MobiDB-lite"/>
    </source>
</evidence>
<dbReference type="InterPro" id="IPR013783">
    <property type="entry name" value="Ig-like_fold"/>
</dbReference>
<dbReference type="InterPro" id="IPR007110">
    <property type="entry name" value="Ig-like_dom"/>
</dbReference>
<feature type="domain" description="Ig-like" evidence="12">
    <location>
        <begin position="39"/>
        <end position="156"/>
    </location>
</feature>
<keyword evidence="6 11" id="KW-1133">Transmembrane helix</keyword>
<feature type="region of interest" description="Disordered" evidence="10">
    <location>
        <begin position="307"/>
        <end position="348"/>
    </location>
</feature>
<dbReference type="SMART" id="SM00409">
    <property type="entry name" value="IG"/>
    <property type="match status" value="2"/>
</dbReference>
<evidence type="ECO:0000256" key="4">
    <source>
        <dbReference type="ARBA" id="ARBA00022729"/>
    </source>
</evidence>
<dbReference type="GeneTree" id="ENSGT00940000160507"/>
<evidence type="ECO:0000256" key="1">
    <source>
        <dbReference type="ARBA" id="ARBA00004479"/>
    </source>
</evidence>
<dbReference type="Ensembl" id="ENSPKIT00000006221.1">
    <property type="protein sequence ID" value="ENSPKIP00000025485.1"/>
    <property type="gene ID" value="ENSPKIG00000008348.1"/>
</dbReference>
<feature type="compositionally biased region" description="Polar residues" evidence="10">
    <location>
        <begin position="327"/>
        <end position="340"/>
    </location>
</feature>
<comment type="subcellular location">
    <subcellularLocation>
        <location evidence="1">Membrane</location>
        <topology evidence="1">Single-pass type I membrane protein</topology>
    </subcellularLocation>
</comment>
<evidence type="ECO:0000256" key="8">
    <source>
        <dbReference type="ARBA" id="ARBA00023157"/>
    </source>
</evidence>
<dbReference type="InterPro" id="IPR003599">
    <property type="entry name" value="Ig_sub"/>
</dbReference>
<evidence type="ECO:0000256" key="9">
    <source>
        <dbReference type="ARBA" id="ARBA00023319"/>
    </source>
</evidence>
<dbReference type="GO" id="GO:0003382">
    <property type="term" value="P:epithelial cell morphogenesis"/>
    <property type="evidence" value="ECO:0007669"/>
    <property type="project" value="InterPro"/>
</dbReference>
<evidence type="ECO:0000256" key="7">
    <source>
        <dbReference type="ARBA" id="ARBA00023136"/>
    </source>
</evidence>
<evidence type="ECO:0000256" key="6">
    <source>
        <dbReference type="ARBA" id="ARBA00022989"/>
    </source>
</evidence>
<name>A0A3B3S5P3_9TELE</name>
<evidence type="ECO:0000256" key="3">
    <source>
        <dbReference type="ARBA" id="ARBA00022692"/>
    </source>
</evidence>
<dbReference type="GO" id="GO:0030277">
    <property type="term" value="P:maintenance of gastrointestinal epithelium"/>
    <property type="evidence" value="ECO:0007669"/>
    <property type="project" value="InterPro"/>
</dbReference>
<dbReference type="STRING" id="1676925.ENSPKIP00000025485"/>
<dbReference type="Gene3D" id="2.60.40.10">
    <property type="entry name" value="Immunoglobulins"/>
    <property type="match status" value="2"/>
</dbReference>
<dbReference type="Pfam" id="PF13927">
    <property type="entry name" value="Ig_3"/>
    <property type="match status" value="1"/>
</dbReference>
<dbReference type="InterPro" id="IPR036179">
    <property type="entry name" value="Ig-like_dom_sf"/>
</dbReference>
<dbReference type="KEGG" id="pki:111860790"/>
<evidence type="ECO:0000256" key="2">
    <source>
        <dbReference type="ARBA" id="ARBA00017514"/>
    </source>
</evidence>
<dbReference type="PANTHER" id="PTHR44974:SF1">
    <property type="entry name" value="V-SET AND IMMUNOGLOBULIN DOMAIN-CONTAINING PROTEIN 1"/>
    <property type="match status" value="1"/>
</dbReference>
<keyword evidence="7 11" id="KW-0472">Membrane</keyword>
<dbReference type="SUPFAM" id="SSF48726">
    <property type="entry name" value="Immunoglobulin"/>
    <property type="match status" value="2"/>
</dbReference>
<accession>A0A3B3S5P3</accession>
<keyword evidence="5" id="KW-0677">Repeat</keyword>
<dbReference type="InterPro" id="IPR029861">
    <property type="entry name" value="VSIG1"/>
</dbReference>
<dbReference type="PANTHER" id="PTHR44974">
    <property type="entry name" value="V-SET AND IMMUNOGLOBULIN DOMAIN-CONTAINING PROTEIN 1"/>
    <property type="match status" value="1"/>
</dbReference>
<keyword evidence="3 11" id="KW-0812">Transmembrane</keyword>
<evidence type="ECO:0000313" key="13">
    <source>
        <dbReference type="Ensembl" id="ENSPKIP00000025485.1"/>
    </source>
</evidence>
<proteinExistence type="predicted"/>
<feature type="domain" description="Ig-like" evidence="12">
    <location>
        <begin position="158"/>
        <end position="263"/>
    </location>
</feature>
<keyword evidence="14" id="KW-1185">Reference proteome</keyword>
<dbReference type="Pfam" id="PF07686">
    <property type="entry name" value="V-set"/>
    <property type="match status" value="1"/>
</dbReference>
<dbReference type="RefSeq" id="XP_023700566.1">
    <property type="nucleotide sequence ID" value="XM_023844798.2"/>
</dbReference>